<feature type="compositionally biased region" description="Basic residues" evidence="3">
    <location>
        <begin position="248"/>
        <end position="258"/>
    </location>
</feature>
<dbReference type="SUPFAM" id="SSF49503">
    <property type="entry name" value="Cupredoxins"/>
    <property type="match status" value="3"/>
</dbReference>
<dbReference type="InterPro" id="IPR011707">
    <property type="entry name" value="Cu-oxidase-like_N"/>
</dbReference>
<name>A0A0D7CS02_9ACTN</name>
<dbReference type="InterPro" id="IPR045087">
    <property type="entry name" value="Cu-oxidase_fam"/>
</dbReference>
<dbReference type="Pfam" id="PF07731">
    <property type="entry name" value="Cu-oxidase_2"/>
    <property type="match status" value="1"/>
</dbReference>
<evidence type="ECO:0000259" key="6">
    <source>
        <dbReference type="Pfam" id="PF07732"/>
    </source>
</evidence>
<evidence type="ECO:0008006" key="9">
    <source>
        <dbReference type="Google" id="ProtNLM"/>
    </source>
</evidence>
<dbReference type="Pfam" id="PF07732">
    <property type="entry name" value="Cu-oxidase_3"/>
    <property type="match status" value="1"/>
</dbReference>
<dbReference type="EMBL" id="JRKI01000009">
    <property type="protein sequence ID" value="KIZ18640.1"/>
    <property type="molecule type" value="Genomic_DNA"/>
</dbReference>
<evidence type="ECO:0000256" key="1">
    <source>
        <dbReference type="ARBA" id="ARBA00022723"/>
    </source>
</evidence>
<keyword evidence="2" id="KW-0560">Oxidoreductase</keyword>
<dbReference type="CDD" id="cd13861">
    <property type="entry name" value="CuRO_1_CumA_like"/>
    <property type="match status" value="1"/>
</dbReference>
<dbReference type="AlphaFoldDB" id="A0A0D7CS02"/>
<dbReference type="Pfam" id="PF00394">
    <property type="entry name" value="Cu-oxidase"/>
    <property type="match status" value="1"/>
</dbReference>
<feature type="region of interest" description="Disordered" evidence="3">
    <location>
        <begin position="28"/>
        <end position="68"/>
    </location>
</feature>
<dbReference type="PATRIC" id="fig|1240678.4.peg.1795"/>
<evidence type="ECO:0000313" key="8">
    <source>
        <dbReference type="Proteomes" id="UP000032458"/>
    </source>
</evidence>
<dbReference type="InterPro" id="IPR001117">
    <property type="entry name" value="Cu-oxidase_2nd"/>
</dbReference>
<keyword evidence="1" id="KW-0479">Metal-binding</keyword>
<dbReference type="PROSITE" id="PS00080">
    <property type="entry name" value="MULTICOPPER_OXIDASE2"/>
    <property type="match status" value="1"/>
</dbReference>
<dbReference type="Gene3D" id="2.60.40.420">
    <property type="entry name" value="Cupredoxins - blue copper proteins"/>
    <property type="match status" value="3"/>
</dbReference>
<keyword evidence="8" id="KW-1185">Reference proteome</keyword>
<dbReference type="InterPro" id="IPR034279">
    <property type="entry name" value="CuRO_3_CopA"/>
</dbReference>
<proteinExistence type="predicted"/>
<dbReference type="InterPro" id="IPR008972">
    <property type="entry name" value="Cupredoxin"/>
</dbReference>
<accession>A0A0D7CS02</accession>
<organism evidence="7 8">
    <name type="scientific">Streptomyces natalensis ATCC 27448</name>
    <dbReference type="NCBI Taxonomy" id="1240678"/>
    <lineage>
        <taxon>Bacteria</taxon>
        <taxon>Bacillati</taxon>
        <taxon>Actinomycetota</taxon>
        <taxon>Actinomycetes</taxon>
        <taxon>Kitasatosporales</taxon>
        <taxon>Streptomycetaceae</taxon>
        <taxon>Streptomyces</taxon>
    </lineage>
</organism>
<dbReference type="PROSITE" id="PS51318">
    <property type="entry name" value="TAT"/>
    <property type="match status" value="1"/>
</dbReference>
<feature type="compositionally biased region" description="Gly residues" evidence="3">
    <location>
        <begin position="35"/>
        <end position="52"/>
    </location>
</feature>
<feature type="domain" description="Plastocyanin-like" evidence="5">
    <location>
        <begin position="515"/>
        <end position="621"/>
    </location>
</feature>
<dbReference type="CDD" id="cd13870">
    <property type="entry name" value="CuRO_2_CopA_like_1"/>
    <property type="match status" value="1"/>
</dbReference>
<dbReference type="InterPro" id="IPR002355">
    <property type="entry name" value="Cu_oxidase_Cu_BS"/>
</dbReference>
<dbReference type="RefSeq" id="WP_044364005.1">
    <property type="nucleotide sequence ID" value="NZ_JRKI01000009.1"/>
</dbReference>
<dbReference type="GO" id="GO:0005507">
    <property type="term" value="F:copper ion binding"/>
    <property type="evidence" value="ECO:0007669"/>
    <property type="project" value="InterPro"/>
</dbReference>
<dbReference type="InterPro" id="IPR006311">
    <property type="entry name" value="TAT_signal"/>
</dbReference>
<dbReference type="CDD" id="cd13896">
    <property type="entry name" value="CuRO_3_CopA"/>
    <property type="match status" value="1"/>
</dbReference>
<dbReference type="InterPro" id="IPR011706">
    <property type="entry name" value="Cu-oxidase_C"/>
</dbReference>
<comment type="caution">
    <text evidence="7">The sequence shown here is derived from an EMBL/GenBank/DDBJ whole genome shotgun (WGS) entry which is preliminary data.</text>
</comment>
<dbReference type="GO" id="GO:0016491">
    <property type="term" value="F:oxidoreductase activity"/>
    <property type="evidence" value="ECO:0007669"/>
    <property type="project" value="UniProtKB-KW"/>
</dbReference>
<feature type="compositionally biased region" description="Basic and acidic residues" evidence="3">
    <location>
        <begin position="301"/>
        <end position="334"/>
    </location>
</feature>
<sequence length="627" mass="67598">MPTHSPQPPSRSRRDVLATGAAVAGGGLLTACSGGRSGARGGGDGMADGKNGGPHDNVPSGYVSPDGPEVAAAERERDSGGTVREFRLTATFGMLNLGDRTVGTWAYSNEMPGKEFRITAGDQIHMTLDNHLPKSTSVHWHGLRLRNDMDGVPDVTQRGIQPGASFTYHFTAPDPGTYWLHPHTGVQIDRGLYAPLIIDDPREPLRYDKEWIVMIDDWLDGVDGSTPDDVLAELGKGMGGMGHDQMRRTGKAHARKDHGGKGHGGTGTGRMNGMDMNGLDLEGMDRGDMDAAMDAMDPDPDTGRDSGHKDDAPRNTGKGPRDAGKGPGDTDKDPGTGQAPRRPDGPAPMGPSRILVGGTTSTLLGGEGGHVDYPYYLINGRAPENPETFHARPGDRIRIRIINASGETGYRVALGGHRMTITHTDGFPVEHATTDALLIGMAERYDVVVTVKDGTFPLTALAEGKTGAAMAVLRTGGGEAPGPDTRPRELHGKVLRSIHLKAAESVRLEDRSIDRALDFRLTGSVDKWNWAFNGKPYTPDQRYPVAAGERVQLTFRNRTKMWHPVHLHGHTFQLPDGGPRKDTTVMVPGETLSVEFDADNPGLWMMHCHNIYHSESGMMTILGYRKQ</sequence>
<evidence type="ECO:0000256" key="3">
    <source>
        <dbReference type="SAM" id="MobiDB-lite"/>
    </source>
</evidence>
<feature type="domain" description="Plastocyanin-like" evidence="4">
    <location>
        <begin position="376"/>
        <end position="477"/>
    </location>
</feature>
<feature type="compositionally biased region" description="Low complexity" evidence="3">
    <location>
        <begin position="355"/>
        <end position="364"/>
    </location>
</feature>
<feature type="region of interest" description="Disordered" evidence="3">
    <location>
        <begin position="237"/>
        <end position="365"/>
    </location>
</feature>
<dbReference type="PANTHER" id="PTHR11709">
    <property type="entry name" value="MULTI-COPPER OXIDASE"/>
    <property type="match status" value="1"/>
</dbReference>
<dbReference type="Proteomes" id="UP000032458">
    <property type="component" value="Unassembled WGS sequence"/>
</dbReference>
<gene>
    <name evidence="7" type="ORF">SNA_08580</name>
</gene>
<evidence type="ECO:0000259" key="4">
    <source>
        <dbReference type="Pfam" id="PF00394"/>
    </source>
</evidence>
<feature type="domain" description="Plastocyanin-like" evidence="6">
    <location>
        <begin position="102"/>
        <end position="202"/>
    </location>
</feature>
<reference evidence="7 8" key="1">
    <citation type="submission" date="2014-09" db="EMBL/GenBank/DDBJ databases">
        <title>Draft genome sequence of Streptomyces natalensis ATCC 27448, producer of the antifungal pimaricin.</title>
        <authorList>
            <person name="Mendes M.V."/>
            <person name="Beites T."/>
            <person name="Pires S."/>
            <person name="Santos C.L."/>
            <person name="Moradas-Ferreira P."/>
        </authorList>
    </citation>
    <scope>NUCLEOTIDE SEQUENCE [LARGE SCALE GENOMIC DNA]</scope>
    <source>
        <strain evidence="7 8">ATCC 27448</strain>
    </source>
</reference>
<evidence type="ECO:0000259" key="5">
    <source>
        <dbReference type="Pfam" id="PF07731"/>
    </source>
</evidence>
<evidence type="ECO:0000313" key="7">
    <source>
        <dbReference type="EMBL" id="KIZ18640.1"/>
    </source>
</evidence>
<protein>
    <recommendedName>
        <fullName evidence="9">Copper oxidase</fullName>
    </recommendedName>
</protein>
<evidence type="ECO:0000256" key="2">
    <source>
        <dbReference type="ARBA" id="ARBA00023002"/>
    </source>
</evidence>